<dbReference type="InterPro" id="IPR037135">
    <property type="entry name" value="DUF1653-like_dom_sf"/>
</dbReference>
<gene>
    <name evidence="2" type="ORF">HNP55_002495</name>
</gene>
<dbReference type="EMBL" id="JACHLP010000004">
    <property type="protein sequence ID" value="MBB4843972.1"/>
    <property type="molecule type" value="Genomic_DNA"/>
</dbReference>
<feature type="domain" description="DUF1653" evidence="1">
    <location>
        <begin position="39"/>
        <end position="99"/>
    </location>
</feature>
<sequence length="102" mass="11559">MHAPIIPAPAALPEFECGKARTKTIMSEELSPLPAAPTGRYRHYKGGEYEVIGVARHSETLEPLVLYRPLYNATGLWVRPYEMFFGELEVEGRIVRRFSPID</sequence>
<accession>A0A840LBE6</accession>
<protein>
    <recommendedName>
        <fullName evidence="1">DUF1653 domain-containing protein</fullName>
    </recommendedName>
</protein>
<reference evidence="2 3" key="1">
    <citation type="submission" date="2020-08" db="EMBL/GenBank/DDBJ databases">
        <title>Functional genomics of gut bacteria from endangered species of beetles.</title>
        <authorList>
            <person name="Carlos-Shanley C."/>
        </authorList>
    </citation>
    <scope>NUCLEOTIDE SEQUENCE [LARGE SCALE GENOMIC DNA]</scope>
    <source>
        <strain evidence="2 3">S00239</strain>
    </source>
</reference>
<name>A0A840LBE6_9BURK</name>
<keyword evidence="3" id="KW-1185">Reference proteome</keyword>
<dbReference type="InterPro" id="IPR023387">
    <property type="entry name" value="DUF1653-like_dom"/>
</dbReference>
<dbReference type="Proteomes" id="UP000562027">
    <property type="component" value="Unassembled WGS sequence"/>
</dbReference>
<dbReference type="Pfam" id="PF07866">
    <property type="entry name" value="DUF1653"/>
    <property type="match status" value="1"/>
</dbReference>
<evidence type="ECO:0000313" key="3">
    <source>
        <dbReference type="Proteomes" id="UP000562027"/>
    </source>
</evidence>
<organism evidence="2 3">
    <name type="scientific">Roseateles oligotrophus</name>
    <dbReference type="NCBI Taxonomy" id="1769250"/>
    <lineage>
        <taxon>Bacteria</taxon>
        <taxon>Pseudomonadati</taxon>
        <taxon>Pseudomonadota</taxon>
        <taxon>Betaproteobacteria</taxon>
        <taxon>Burkholderiales</taxon>
        <taxon>Sphaerotilaceae</taxon>
        <taxon>Roseateles</taxon>
    </lineage>
</organism>
<dbReference type="Gene3D" id="2.30.30.320">
    <property type="entry name" value="DUF1653-like domain"/>
    <property type="match status" value="1"/>
</dbReference>
<proteinExistence type="predicted"/>
<evidence type="ECO:0000259" key="1">
    <source>
        <dbReference type="Pfam" id="PF07866"/>
    </source>
</evidence>
<dbReference type="AlphaFoldDB" id="A0A840LBE6"/>
<comment type="caution">
    <text evidence="2">The sequence shown here is derived from an EMBL/GenBank/DDBJ whole genome shotgun (WGS) entry which is preliminary data.</text>
</comment>
<evidence type="ECO:0000313" key="2">
    <source>
        <dbReference type="EMBL" id="MBB4843972.1"/>
    </source>
</evidence>